<proteinExistence type="predicted"/>
<sequence length="59" mass="6725">MSPPMKRAHRKWLIVLVLLALGAVAWWAGLFTVGDCLMQGGRWNWSGHFCRLDSLARPF</sequence>
<evidence type="ECO:0000313" key="1">
    <source>
        <dbReference type="EMBL" id="TWH94480.1"/>
    </source>
</evidence>
<keyword evidence="2" id="KW-1185">Reference proteome</keyword>
<comment type="caution">
    <text evidence="1">The sequence shown here is derived from an EMBL/GenBank/DDBJ whole genome shotgun (WGS) entry which is preliminary data.</text>
</comment>
<reference evidence="1 2" key="1">
    <citation type="journal article" date="2015" name="Stand. Genomic Sci.">
        <title>Genomic Encyclopedia of Bacterial and Archaeal Type Strains, Phase III: the genomes of soil and plant-associated and newly described type strains.</title>
        <authorList>
            <person name="Whitman W.B."/>
            <person name="Woyke T."/>
            <person name="Klenk H.P."/>
            <person name="Zhou Y."/>
            <person name="Lilburn T.G."/>
            <person name="Beck B.J."/>
            <person name="De Vos P."/>
            <person name="Vandamme P."/>
            <person name="Eisen J.A."/>
            <person name="Garrity G."/>
            <person name="Hugenholtz P."/>
            <person name="Kyrpides N.C."/>
        </authorList>
    </citation>
    <scope>NUCLEOTIDE SEQUENCE [LARGE SCALE GENOMIC DNA]</scope>
    <source>
        <strain evidence="1 2">CGMCC 1.7748</strain>
    </source>
</reference>
<protein>
    <submittedName>
        <fullName evidence="1">Uncharacterized protein</fullName>
    </submittedName>
</protein>
<accession>A0A562KGE6</accession>
<gene>
    <name evidence="1" type="ORF">IQ35_01723</name>
</gene>
<dbReference type="AlphaFoldDB" id="A0A562KGE6"/>
<dbReference type="EMBL" id="VLKK01000005">
    <property type="protein sequence ID" value="TWH94480.1"/>
    <property type="molecule type" value="Genomic_DNA"/>
</dbReference>
<name>A0A562KGE6_SPHWJ</name>
<organism evidence="1 2">
    <name type="scientific">Sphingobium wenxiniae (strain DSM 21828 / CGMCC 1.7748 / JZ-1)</name>
    <dbReference type="NCBI Taxonomy" id="595605"/>
    <lineage>
        <taxon>Bacteria</taxon>
        <taxon>Pseudomonadati</taxon>
        <taxon>Pseudomonadota</taxon>
        <taxon>Alphaproteobacteria</taxon>
        <taxon>Sphingomonadales</taxon>
        <taxon>Sphingomonadaceae</taxon>
        <taxon>Sphingobium</taxon>
    </lineage>
</organism>
<dbReference type="Proteomes" id="UP000316624">
    <property type="component" value="Unassembled WGS sequence"/>
</dbReference>
<evidence type="ECO:0000313" key="2">
    <source>
        <dbReference type="Proteomes" id="UP000316624"/>
    </source>
</evidence>